<name>A0ABX2CBD4_9BRAD</name>
<feature type="region of interest" description="Disordered" evidence="1">
    <location>
        <begin position="38"/>
        <end position="73"/>
    </location>
</feature>
<dbReference type="InterPro" id="IPR000157">
    <property type="entry name" value="TIR_dom"/>
</dbReference>
<feature type="region of interest" description="Disordered" evidence="1">
    <location>
        <begin position="1"/>
        <end position="26"/>
    </location>
</feature>
<evidence type="ECO:0000256" key="1">
    <source>
        <dbReference type="SAM" id="MobiDB-lite"/>
    </source>
</evidence>
<feature type="compositionally biased region" description="Low complexity" evidence="1">
    <location>
        <begin position="38"/>
        <end position="50"/>
    </location>
</feature>
<dbReference type="EMBL" id="JABFDN010000001">
    <property type="protein sequence ID" value="NPU64587.1"/>
    <property type="molecule type" value="Genomic_DNA"/>
</dbReference>
<dbReference type="SUPFAM" id="SSF52200">
    <property type="entry name" value="Toll/Interleukin receptor TIR domain"/>
    <property type="match status" value="1"/>
</dbReference>
<evidence type="ECO:0000313" key="4">
    <source>
        <dbReference type="Proteomes" id="UP000886476"/>
    </source>
</evidence>
<protein>
    <submittedName>
        <fullName evidence="3">Toll/interleukin-1 receptor domain-containing protein</fullName>
    </submittedName>
</protein>
<organism evidence="3 4">
    <name type="scientific">Bradyrhizobium aeschynomenes</name>
    <dbReference type="NCBI Taxonomy" id="2734909"/>
    <lineage>
        <taxon>Bacteria</taxon>
        <taxon>Pseudomonadati</taxon>
        <taxon>Pseudomonadota</taxon>
        <taxon>Alphaproteobacteria</taxon>
        <taxon>Hyphomicrobiales</taxon>
        <taxon>Nitrobacteraceae</taxon>
        <taxon>Bradyrhizobium</taxon>
    </lineage>
</organism>
<dbReference type="Pfam" id="PF13676">
    <property type="entry name" value="TIR_2"/>
    <property type="match status" value="1"/>
</dbReference>
<dbReference type="PROSITE" id="PS50104">
    <property type="entry name" value="TIR"/>
    <property type="match status" value="1"/>
</dbReference>
<keyword evidence="4" id="KW-1185">Reference proteome</keyword>
<comment type="caution">
    <text evidence="3">The sequence shown here is derived from an EMBL/GenBank/DDBJ whole genome shotgun (WGS) entry which is preliminary data.</text>
</comment>
<sequence>MAQCTAPREGHRSASAAARCPACRGSWGRRYSGYVSYSPPSYSSTSYSSSGSGGGGGGSRSSGGGSGKSVRPRWSRAGSSVLYTQTEVQALTPIRETVEKQAALDLRDAFLCHAWDDRQGAAKELHDLLESAGVKVWFSEKDVGLGVPLLRAIDKGLANSRVGLVLVTPALLLRLPKEGIADKELSALLAGERLVPIVHNTTYEALREVSPLLASRAGLNTKENTMAEVAAKIAELVNLGRPSSP</sequence>
<proteinExistence type="predicted"/>
<dbReference type="Gene3D" id="3.40.50.10140">
    <property type="entry name" value="Toll/interleukin-1 receptor homology (TIR) domain"/>
    <property type="match status" value="1"/>
</dbReference>
<evidence type="ECO:0000259" key="2">
    <source>
        <dbReference type="PROSITE" id="PS50104"/>
    </source>
</evidence>
<feature type="domain" description="TIR" evidence="2">
    <location>
        <begin position="105"/>
        <end position="237"/>
    </location>
</feature>
<feature type="compositionally biased region" description="Low complexity" evidence="1">
    <location>
        <begin position="13"/>
        <end position="26"/>
    </location>
</feature>
<feature type="compositionally biased region" description="Gly residues" evidence="1">
    <location>
        <begin position="51"/>
        <end position="67"/>
    </location>
</feature>
<dbReference type="Proteomes" id="UP000886476">
    <property type="component" value="Unassembled WGS sequence"/>
</dbReference>
<accession>A0ABX2CBD4</accession>
<dbReference type="InterPro" id="IPR035897">
    <property type="entry name" value="Toll_tir_struct_dom_sf"/>
</dbReference>
<reference evidence="3" key="1">
    <citation type="submission" date="2020-05" db="EMBL/GenBank/DDBJ databases">
        <title>Nod-independent and nitrogen-fixing Bradyrhizobium aeschynomene sp. nov. isolated from nodules of Aeschynomene indica.</title>
        <authorList>
            <person name="Zhang Z."/>
        </authorList>
    </citation>
    <scope>NUCLEOTIDE SEQUENCE</scope>
    <source>
        <strain evidence="3">83012</strain>
    </source>
</reference>
<gene>
    <name evidence="3" type="ORF">HL667_06220</name>
</gene>
<keyword evidence="3" id="KW-0675">Receptor</keyword>
<evidence type="ECO:0000313" key="3">
    <source>
        <dbReference type="EMBL" id="NPU64587.1"/>
    </source>
</evidence>